<proteinExistence type="predicted"/>
<organism evidence="1 2">
    <name type="scientific">Hafnia psychrotolerans</name>
    <dbReference type="NCBI Taxonomy" id="1477018"/>
    <lineage>
        <taxon>Bacteria</taxon>
        <taxon>Pseudomonadati</taxon>
        <taxon>Pseudomonadota</taxon>
        <taxon>Gammaproteobacteria</taxon>
        <taxon>Enterobacterales</taxon>
        <taxon>Hafniaceae</taxon>
        <taxon>Hafnia</taxon>
    </lineage>
</organism>
<comment type="caution">
    <text evidence="1">The sequence shown here is derived from an EMBL/GenBank/DDBJ whole genome shotgun (WGS) entry which is preliminary data.</text>
</comment>
<evidence type="ECO:0000313" key="2">
    <source>
        <dbReference type="Proteomes" id="UP000627464"/>
    </source>
</evidence>
<name>A0ABQ1GGT1_9GAMM</name>
<dbReference type="EMBL" id="BMFZ01000004">
    <property type="protein sequence ID" value="GGA43589.1"/>
    <property type="molecule type" value="Genomic_DNA"/>
</dbReference>
<sequence>MSRSGAAGRKTTCGMSGPWCKPQFGVGIRMAELNDNLVKIGLQGGEELEYVSQYRK</sequence>
<keyword evidence="2" id="KW-1185">Reference proteome</keyword>
<evidence type="ECO:0000313" key="1">
    <source>
        <dbReference type="EMBL" id="GGA43589.1"/>
    </source>
</evidence>
<protein>
    <submittedName>
        <fullName evidence="1">Uncharacterized protein</fullName>
    </submittedName>
</protein>
<gene>
    <name evidence="1" type="ORF">GCM10011328_18280</name>
</gene>
<accession>A0ABQ1GGT1</accession>
<reference evidence="2" key="1">
    <citation type="journal article" date="2019" name="Int. J. Syst. Evol. Microbiol.">
        <title>The Global Catalogue of Microorganisms (GCM) 10K type strain sequencing project: providing services to taxonomists for standard genome sequencing and annotation.</title>
        <authorList>
            <consortium name="The Broad Institute Genomics Platform"/>
            <consortium name="The Broad Institute Genome Sequencing Center for Infectious Disease"/>
            <person name="Wu L."/>
            <person name="Ma J."/>
        </authorList>
    </citation>
    <scope>NUCLEOTIDE SEQUENCE [LARGE SCALE GENOMIC DNA]</scope>
    <source>
        <strain evidence="2">CGMCC 1.12806</strain>
    </source>
</reference>
<dbReference type="Proteomes" id="UP000627464">
    <property type="component" value="Unassembled WGS sequence"/>
</dbReference>